<evidence type="ECO:0000313" key="1">
    <source>
        <dbReference type="EMBL" id="HIT46649.1"/>
    </source>
</evidence>
<organism evidence="1 2">
    <name type="scientific">Candidatus Cryptobacteroides merdipullorum</name>
    <dbReference type="NCBI Taxonomy" id="2840771"/>
    <lineage>
        <taxon>Bacteria</taxon>
        <taxon>Pseudomonadati</taxon>
        <taxon>Bacteroidota</taxon>
        <taxon>Bacteroidia</taxon>
        <taxon>Bacteroidales</taxon>
        <taxon>Candidatus Cryptobacteroides</taxon>
    </lineage>
</organism>
<dbReference type="SUPFAM" id="SSF52540">
    <property type="entry name" value="P-loop containing nucleoside triphosphate hydrolases"/>
    <property type="match status" value="1"/>
</dbReference>
<evidence type="ECO:0000313" key="2">
    <source>
        <dbReference type="Proteomes" id="UP000886881"/>
    </source>
</evidence>
<dbReference type="Gene3D" id="3.40.50.300">
    <property type="entry name" value="P-loop containing nucleotide triphosphate hydrolases"/>
    <property type="match status" value="1"/>
</dbReference>
<protein>
    <recommendedName>
        <fullName evidence="3">ATP-binding protein</fullName>
    </recommendedName>
</protein>
<dbReference type="PANTHER" id="PTHR34301:SF8">
    <property type="entry name" value="ATPASE DOMAIN-CONTAINING PROTEIN"/>
    <property type="match status" value="1"/>
</dbReference>
<sequence>MDETFIYSKYVTGRNFIGRQNEARAFANLLVQGENVVMYEPPKSGKMSLARQAFFNMQSSGMNFRAPLTSLLDIRDLRTLTLRMGSDVLRSFCSTPDEFAEAVRALLPGRSLRFEEEQFRSDGTVLMAGDDFGDEDMLAVMSLPYRAAGRIGGRIFLMLTEFQNVMLTEDGDRFCKLLQNTFTRLGPEDRSRAAYVFSGSAVNAMHDIFGRRKLFFRQVERIKLEEIETRDIIEHINRALLSSGKVIDRDLLLGTCKLFRNNIWYINHFSAICDSLSKGYIMENTLTTALEALISIHEPRFIATMNDLTTFQVNMLKAILCGETKFTSSDTIEEFGLSSSANVRRLRDALAKKEIVNFDTGDKAEVIDPLFEYWARTKYFGMKI</sequence>
<reference evidence="1" key="1">
    <citation type="submission" date="2020-10" db="EMBL/GenBank/DDBJ databases">
        <authorList>
            <person name="Gilroy R."/>
        </authorList>
    </citation>
    <scope>NUCLEOTIDE SEQUENCE</scope>
    <source>
        <strain evidence="1">ChiHecec2B26-709</strain>
    </source>
</reference>
<dbReference type="PANTHER" id="PTHR34301">
    <property type="entry name" value="DNA-BINDING PROTEIN-RELATED"/>
    <property type="match status" value="1"/>
</dbReference>
<accession>A0A9D1GMU1</accession>
<name>A0A9D1GMU1_9BACT</name>
<dbReference type="AlphaFoldDB" id="A0A9D1GMU1"/>
<gene>
    <name evidence="1" type="ORF">IAC35_02190</name>
</gene>
<evidence type="ECO:0008006" key="3">
    <source>
        <dbReference type="Google" id="ProtNLM"/>
    </source>
</evidence>
<reference evidence="1" key="2">
    <citation type="journal article" date="2021" name="PeerJ">
        <title>Extensive microbial diversity within the chicken gut microbiome revealed by metagenomics and culture.</title>
        <authorList>
            <person name="Gilroy R."/>
            <person name="Ravi A."/>
            <person name="Getino M."/>
            <person name="Pursley I."/>
            <person name="Horton D.L."/>
            <person name="Alikhan N.F."/>
            <person name="Baker D."/>
            <person name="Gharbi K."/>
            <person name="Hall N."/>
            <person name="Watson M."/>
            <person name="Adriaenssens E.M."/>
            <person name="Foster-Nyarko E."/>
            <person name="Jarju S."/>
            <person name="Secka A."/>
            <person name="Antonio M."/>
            <person name="Oren A."/>
            <person name="Chaudhuri R.R."/>
            <person name="La Ragione R."/>
            <person name="Hildebrand F."/>
            <person name="Pallen M.J."/>
        </authorList>
    </citation>
    <scope>NUCLEOTIDE SEQUENCE</scope>
    <source>
        <strain evidence="1">ChiHecec2B26-709</strain>
    </source>
</reference>
<proteinExistence type="predicted"/>
<dbReference type="InterPro" id="IPR027417">
    <property type="entry name" value="P-loop_NTPase"/>
</dbReference>
<dbReference type="EMBL" id="DVLC01000043">
    <property type="protein sequence ID" value="HIT46649.1"/>
    <property type="molecule type" value="Genomic_DNA"/>
</dbReference>
<comment type="caution">
    <text evidence="1">The sequence shown here is derived from an EMBL/GenBank/DDBJ whole genome shotgun (WGS) entry which is preliminary data.</text>
</comment>
<dbReference type="Proteomes" id="UP000886881">
    <property type="component" value="Unassembled WGS sequence"/>
</dbReference>